<evidence type="ECO:0000256" key="5">
    <source>
        <dbReference type="ARBA" id="ARBA00022729"/>
    </source>
</evidence>
<evidence type="ECO:0000256" key="7">
    <source>
        <dbReference type="ARBA" id="ARBA00023114"/>
    </source>
</evidence>
<keyword evidence="9 10" id="KW-0998">Cell outer membrane</keyword>
<evidence type="ECO:0000313" key="12">
    <source>
        <dbReference type="Proteomes" id="UP001595976"/>
    </source>
</evidence>
<accession>A0ABW0FAN4</accession>
<evidence type="ECO:0000256" key="6">
    <source>
        <dbReference type="ARBA" id="ARBA00023065"/>
    </source>
</evidence>
<comment type="caution">
    <text evidence="11">The sequence shown here is derived from an EMBL/GenBank/DDBJ whole genome shotgun (WGS) entry which is preliminary data.</text>
</comment>
<sequence>MATAAFAVATSAGAADLPSRKSAPVEYVRVCTAYGAGFFYIPGTDSCLRISGRVRAEYAVGQRYGDAQDAYGTRARGRLNVDARTATAYGTLRTFIRYELTNNTGVYASNSAGSSFSSGQFNTGSGVPGVYRGSAGTGSLLDLAYVQFGPITAGRAQSFFDFYASDLNFASIRTADSRVNLLAYTATFGSGFSATVSAEDRTSGTVSRELGGAPNLPLGTNAIGIARANAARAAAGLGPLGTAANGLGAVTEGQDFPDLVASLRVDQGWGSAQFSGAIGSRRYSIGAAGGGSNVTVGATTYTSTAPVSGPVRGNPRGDELVWAVQGGVKINLPMLAAGDALWLQAAYADGALGYLGWSSNSFGLGRLGRLGLSDASVDVVTGNVKNSTGYSLVAAFRHFWTPTLRTEIGASYSALNLKYLDSNALNFAAANNLVARSLDPKEFLLAANLIWSPVSGLDIGVEVLYSHLDVRSPVGSVNNWATRSNVFGIKSEDSISGRLRVQRDF</sequence>
<protein>
    <recommendedName>
        <fullName evidence="10">Porin</fullName>
    </recommendedName>
</protein>
<evidence type="ECO:0000313" key="11">
    <source>
        <dbReference type="EMBL" id="MFC5294965.1"/>
    </source>
</evidence>
<keyword evidence="12" id="KW-1185">Reference proteome</keyword>
<evidence type="ECO:0000256" key="4">
    <source>
        <dbReference type="ARBA" id="ARBA00022692"/>
    </source>
</evidence>
<evidence type="ECO:0000256" key="10">
    <source>
        <dbReference type="RuleBase" id="RU364005"/>
    </source>
</evidence>
<comment type="subcellular location">
    <subcellularLocation>
        <location evidence="10">Cell outer membrane</location>
        <topology evidence="10">Multi-pass membrane protein</topology>
    </subcellularLocation>
</comment>
<dbReference type="Proteomes" id="UP001595976">
    <property type="component" value="Unassembled WGS sequence"/>
</dbReference>
<keyword evidence="7 10" id="KW-0626">Porin</keyword>
<dbReference type="RefSeq" id="WP_260348069.1">
    <property type="nucleotide sequence ID" value="NZ_JAOAOS010000003.1"/>
</dbReference>
<keyword evidence="4 10" id="KW-0812">Transmembrane</keyword>
<keyword evidence="3 10" id="KW-1134">Transmembrane beta strand</keyword>
<keyword evidence="5" id="KW-0732">Signal</keyword>
<comment type="domain">
    <text evidence="10">Consists of 16-stranded beta-barrel sheets, with large surface-exposed loops, that form a transmembrane pore at the center of each barrel. The pore is partially ocluded by a peptide loop that folds into the pore lumen.</text>
</comment>
<keyword evidence="2 10" id="KW-0813">Transport</keyword>
<proteinExistence type="inferred from homology"/>
<reference evidence="12" key="1">
    <citation type="journal article" date="2019" name="Int. J. Syst. Evol. Microbiol.">
        <title>The Global Catalogue of Microorganisms (GCM) 10K type strain sequencing project: providing services to taxonomists for standard genome sequencing and annotation.</title>
        <authorList>
            <consortium name="The Broad Institute Genomics Platform"/>
            <consortium name="The Broad Institute Genome Sequencing Center for Infectious Disease"/>
            <person name="Wu L."/>
            <person name="Ma J."/>
        </authorList>
    </citation>
    <scope>NUCLEOTIDE SEQUENCE [LARGE SCALE GENOMIC DNA]</scope>
    <source>
        <strain evidence="12">CGMCC 1.15643</strain>
    </source>
</reference>
<evidence type="ECO:0000256" key="8">
    <source>
        <dbReference type="ARBA" id="ARBA00023136"/>
    </source>
</evidence>
<dbReference type="InterPro" id="IPR003684">
    <property type="entry name" value="Porin_alphabac"/>
</dbReference>
<keyword evidence="8 10" id="KW-0472">Membrane</keyword>
<dbReference type="EMBL" id="JBHSLI010000007">
    <property type="protein sequence ID" value="MFC5294965.1"/>
    <property type="molecule type" value="Genomic_DNA"/>
</dbReference>
<name>A0ABW0FAN4_9HYPH</name>
<evidence type="ECO:0000256" key="2">
    <source>
        <dbReference type="ARBA" id="ARBA00022448"/>
    </source>
</evidence>
<organism evidence="11 12">
    <name type="scientific">Bosea minatitlanensis</name>
    <dbReference type="NCBI Taxonomy" id="128782"/>
    <lineage>
        <taxon>Bacteria</taxon>
        <taxon>Pseudomonadati</taxon>
        <taxon>Pseudomonadota</taxon>
        <taxon>Alphaproteobacteria</taxon>
        <taxon>Hyphomicrobiales</taxon>
        <taxon>Boseaceae</taxon>
        <taxon>Bosea</taxon>
    </lineage>
</organism>
<keyword evidence="6 10" id="KW-0406">Ion transport</keyword>
<evidence type="ECO:0000256" key="3">
    <source>
        <dbReference type="ARBA" id="ARBA00022452"/>
    </source>
</evidence>
<comment type="function">
    <text evidence="10">Forms passive diffusion pores that allow small molecular weight hydrophilic materials across the outer membrane.</text>
</comment>
<evidence type="ECO:0000256" key="1">
    <source>
        <dbReference type="ARBA" id="ARBA00009521"/>
    </source>
</evidence>
<gene>
    <name evidence="11" type="ORF">ACFPK2_18395</name>
</gene>
<comment type="similarity">
    <text evidence="1 10">Belongs to the alphaproteobacteria porin family.</text>
</comment>
<dbReference type="Pfam" id="PF02530">
    <property type="entry name" value="Porin_2"/>
    <property type="match status" value="1"/>
</dbReference>
<evidence type="ECO:0000256" key="9">
    <source>
        <dbReference type="ARBA" id="ARBA00023237"/>
    </source>
</evidence>